<feature type="compositionally biased region" description="Pro residues" evidence="1">
    <location>
        <begin position="163"/>
        <end position="178"/>
    </location>
</feature>
<sequence>MPETFKVIKKSYNHYTAAFIFYGNSHTKSSPATGVEYHALQSLSLPTILTTMGSICSRPEEPKVRVLAHPIRDSVALRQRISLNRQTLARILEQIGHPAAHHARRQPGPSGRLGGPQKNRAQTSSSLPCESKTGRNRRTMRSSFGHTIMRKRRTAKPINVNKPLPPLPALPPPPPPPSSLSTTTPTPTPIPTSTPIPTAVSAGRAEPAPEHKHQKAHAQHEREHIARHRAEALRCLESRGRARGRAASHSPTRVPSIILRRIVGRRRAGAILLGGEGGMRVVC</sequence>
<dbReference type="Proteomes" id="UP000007322">
    <property type="component" value="Chromosome 5"/>
</dbReference>
<reference evidence="2 3" key="1">
    <citation type="journal article" date="2011" name="Nat. Biotechnol.">
        <title>Comparative genomic analysis of the thermophilic biomass-degrading fungi Myceliophthora thermophila and Thielavia terrestris.</title>
        <authorList>
            <person name="Berka R.M."/>
            <person name="Grigoriev I.V."/>
            <person name="Otillar R."/>
            <person name="Salamov A."/>
            <person name="Grimwood J."/>
            <person name="Reid I."/>
            <person name="Ishmael N."/>
            <person name="John T."/>
            <person name="Darmond C."/>
            <person name="Moisan M.-C."/>
            <person name="Henrissat B."/>
            <person name="Coutinho P.M."/>
            <person name="Lombard V."/>
            <person name="Natvig D.O."/>
            <person name="Lindquist E."/>
            <person name="Schmutz J."/>
            <person name="Lucas S."/>
            <person name="Harris P."/>
            <person name="Powlowski J."/>
            <person name="Bellemare A."/>
            <person name="Taylor D."/>
            <person name="Butler G."/>
            <person name="de Vries R.P."/>
            <person name="Allijn I.E."/>
            <person name="van den Brink J."/>
            <person name="Ushinsky S."/>
            <person name="Storms R."/>
            <person name="Powell A.J."/>
            <person name="Paulsen I.T."/>
            <person name="Elbourne L.D.H."/>
            <person name="Baker S.E."/>
            <person name="Magnuson J."/>
            <person name="LaBoissiere S."/>
            <person name="Clutterbuck A.J."/>
            <person name="Martinez D."/>
            <person name="Wogulis M."/>
            <person name="de Leon A.L."/>
            <person name="Rey M.W."/>
            <person name="Tsang A."/>
        </authorList>
    </citation>
    <scope>NUCLEOTIDE SEQUENCE [LARGE SCALE GENOMIC DNA]</scope>
    <source>
        <strain evidence="3">ATCC 42464 / BCRC 31852 / DSM 1799</strain>
    </source>
</reference>
<protein>
    <submittedName>
        <fullName evidence="2">Uncharacterized protein</fullName>
    </submittedName>
</protein>
<dbReference type="eggNOG" id="ENOG502RR42">
    <property type="taxonomic scope" value="Eukaryota"/>
</dbReference>
<evidence type="ECO:0000256" key="1">
    <source>
        <dbReference type="SAM" id="MobiDB-lite"/>
    </source>
</evidence>
<organism evidence="2 3">
    <name type="scientific">Thermothelomyces thermophilus (strain ATCC 42464 / BCRC 31852 / DSM 1799)</name>
    <name type="common">Sporotrichum thermophile</name>
    <dbReference type="NCBI Taxonomy" id="573729"/>
    <lineage>
        <taxon>Eukaryota</taxon>
        <taxon>Fungi</taxon>
        <taxon>Dikarya</taxon>
        <taxon>Ascomycota</taxon>
        <taxon>Pezizomycotina</taxon>
        <taxon>Sordariomycetes</taxon>
        <taxon>Sordariomycetidae</taxon>
        <taxon>Sordariales</taxon>
        <taxon>Chaetomiaceae</taxon>
        <taxon>Thermothelomyces</taxon>
    </lineage>
</organism>
<feature type="region of interest" description="Disordered" evidence="1">
    <location>
        <begin position="98"/>
        <end position="217"/>
    </location>
</feature>
<dbReference type="OrthoDB" id="4590928at2759"/>
<dbReference type="EMBL" id="CP003006">
    <property type="protein sequence ID" value="AEO59882.1"/>
    <property type="molecule type" value="Genomic_DNA"/>
</dbReference>
<keyword evidence="3" id="KW-1185">Reference proteome</keyword>
<gene>
    <name evidence="2" type="ORF">MYCTH_2112012</name>
</gene>
<evidence type="ECO:0000313" key="2">
    <source>
        <dbReference type="EMBL" id="AEO59882.1"/>
    </source>
</evidence>
<dbReference type="HOGENOM" id="CLU_984133_0_0_1"/>
<name>G2QJX6_THET4</name>
<dbReference type="GeneID" id="11507233"/>
<dbReference type="VEuPathDB" id="FungiDB:MYCTH_2112012"/>
<evidence type="ECO:0000313" key="3">
    <source>
        <dbReference type="Proteomes" id="UP000007322"/>
    </source>
</evidence>
<accession>G2QJX6</accession>
<dbReference type="KEGG" id="mtm:MYCTH_2112012"/>
<dbReference type="OMA" id="DRTHIEH"/>
<dbReference type="AlphaFoldDB" id="G2QJX6"/>
<feature type="compositionally biased region" description="Polar residues" evidence="1">
    <location>
        <begin position="119"/>
        <end position="128"/>
    </location>
</feature>
<proteinExistence type="predicted"/>
<dbReference type="InParanoid" id="G2QJX6"/>
<dbReference type="RefSeq" id="XP_003665127.1">
    <property type="nucleotide sequence ID" value="XM_003665079.1"/>
</dbReference>